<reference evidence="12" key="1">
    <citation type="submission" date="2020-03" db="EMBL/GenBank/DDBJ databases">
        <title>Complete genome sequence of sulfur-oxidizing bacterium skT11.</title>
        <authorList>
            <person name="Kanda M."/>
            <person name="Kojima H."/>
            <person name="Fukui M."/>
        </authorList>
    </citation>
    <scope>NUCLEOTIDE SEQUENCE [LARGE SCALE GENOMIC DNA]</scope>
    <source>
        <strain evidence="12">skT11</strain>
    </source>
</reference>
<keyword evidence="12" id="KW-1185">Reference proteome</keyword>
<evidence type="ECO:0000256" key="7">
    <source>
        <dbReference type="ARBA" id="ARBA00024739"/>
    </source>
</evidence>
<dbReference type="InterPro" id="IPR031316">
    <property type="entry name" value="FlgM_C"/>
</dbReference>
<evidence type="ECO:0000256" key="4">
    <source>
        <dbReference type="ARBA" id="ARBA00022795"/>
    </source>
</evidence>
<protein>
    <recommendedName>
        <fullName evidence="2">Negative regulator of flagellin synthesis</fullName>
    </recommendedName>
    <alternativeName>
        <fullName evidence="8">Anti-sigma-28 factor</fullName>
    </alternativeName>
</protein>
<evidence type="ECO:0000256" key="1">
    <source>
        <dbReference type="ARBA" id="ARBA00005322"/>
    </source>
</evidence>
<evidence type="ECO:0000313" key="12">
    <source>
        <dbReference type="Proteomes" id="UP000502260"/>
    </source>
</evidence>
<evidence type="ECO:0000256" key="9">
    <source>
        <dbReference type="SAM" id="MobiDB-lite"/>
    </source>
</evidence>
<evidence type="ECO:0000256" key="5">
    <source>
        <dbReference type="ARBA" id="ARBA00023015"/>
    </source>
</evidence>
<dbReference type="KEGG" id="slac:SKTS_15920"/>
<dbReference type="GO" id="GO:0045892">
    <property type="term" value="P:negative regulation of DNA-templated transcription"/>
    <property type="evidence" value="ECO:0007669"/>
    <property type="project" value="InterPro"/>
</dbReference>
<feature type="compositionally biased region" description="Polar residues" evidence="9">
    <location>
        <begin position="40"/>
        <end position="59"/>
    </location>
</feature>
<keyword evidence="4" id="KW-1005">Bacterial flagellum biogenesis</keyword>
<dbReference type="Proteomes" id="UP000502260">
    <property type="component" value="Chromosome"/>
</dbReference>
<evidence type="ECO:0000256" key="2">
    <source>
        <dbReference type="ARBA" id="ARBA00017823"/>
    </source>
</evidence>
<dbReference type="EMBL" id="AP022853">
    <property type="protein sequence ID" value="BCB26706.1"/>
    <property type="molecule type" value="Genomic_DNA"/>
</dbReference>
<keyword evidence="6" id="KW-0804">Transcription</keyword>
<keyword evidence="3" id="KW-0678">Repressor</keyword>
<evidence type="ECO:0000256" key="6">
    <source>
        <dbReference type="ARBA" id="ARBA00023163"/>
    </source>
</evidence>
<dbReference type="InterPro" id="IPR035890">
    <property type="entry name" value="Anti-sigma-28_factor_FlgM_sf"/>
</dbReference>
<evidence type="ECO:0000313" key="11">
    <source>
        <dbReference type="EMBL" id="BCB26706.1"/>
    </source>
</evidence>
<feature type="compositionally biased region" description="Polar residues" evidence="9">
    <location>
        <begin position="20"/>
        <end position="32"/>
    </location>
</feature>
<dbReference type="AlphaFoldDB" id="A0A6F8VCG9"/>
<comment type="similarity">
    <text evidence="1">Belongs to the FlgM family.</text>
</comment>
<dbReference type="RefSeq" id="WP_173062962.1">
    <property type="nucleotide sequence ID" value="NZ_AP022853.1"/>
</dbReference>
<evidence type="ECO:0000256" key="3">
    <source>
        <dbReference type="ARBA" id="ARBA00022491"/>
    </source>
</evidence>
<evidence type="ECO:0000259" key="10">
    <source>
        <dbReference type="Pfam" id="PF04316"/>
    </source>
</evidence>
<dbReference type="Pfam" id="PF04316">
    <property type="entry name" value="FlgM"/>
    <property type="match status" value="1"/>
</dbReference>
<dbReference type="InterPro" id="IPR007412">
    <property type="entry name" value="FlgM"/>
</dbReference>
<keyword evidence="5" id="KW-0805">Transcription regulation</keyword>
<name>A0A6F8VCG9_9PROT</name>
<organism evidence="11 12">
    <name type="scientific">Sulfurimicrobium lacus</name>
    <dbReference type="NCBI Taxonomy" id="2715678"/>
    <lineage>
        <taxon>Bacteria</taxon>
        <taxon>Pseudomonadati</taxon>
        <taxon>Pseudomonadota</taxon>
        <taxon>Betaproteobacteria</taxon>
        <taxon>Nitrosomonadales</taxon>
        <taxon>Sulfuricellaceae</taxon>
        <taxon>Sulfurimicrobium</taxon>
    </lineage>
</organism>
<dbReference type="GO" id="GO:0044781">
    <property type="term" value="P:bacterial-type flagellum organization"/>
    <property type="evidence" value="ECO:0007669"/>
    <property type="project" value="UniProtKB-KW"/>
</dbReference>
<dbReference type="SUPFAM" id="SSF101498">
    <property type="entry name" value="Anti-sigma factor FlgM"/>
    <property type="match status" value="1"/>
</dbReference>
<feature type="region of interest" description="Disordered" evidence="9">
    <location>
        <begin position="1"/>
        <end position="59"/>
    </location>
</feature>
<evidence type="ECO:0000256" key="8">
    <source>
        <dbReference type="ARBA" id="ARBA00030117"/>
    </source>
</evidence>
<sequence>MKIDSSVGKLVATPDGQSKVVRNNPKQQSAAKTESRDEVQLTSSSQLQAMGSGIDTSTPIDSAKVDAIKQAISEGRFKINPEMIADRLLTSVKDLLASQKG</sequence>
<dbReference type="NCBIfam" id="TIGR03824">
    <property type="entry name" value="FlgM_jcvi"/>
    <property type="match status" value="1"/>
</dbReference>
<accession>A0A6F8VCG9</accession>
<proteinExistence type="inferred from homology"/>
<gene>
    <name evidence="11" type="ORF">SKTS_15920</name>
</gene>
<feature type="domain" description="Anti-sigma-28 factor FlgM C-terminal" evidence="10">
    <location>
        <begin position="37"/>
        <end position="89"/>
    </location>
</feature>
<comment type="function">
    <text evidence="7">Responsible for the coupling of flagellin expression to flagellar assembly by preventing expression of the flagellin genes when a component of the middle class of proteins is defective. It negatively regulates flagellar genes by inhibiting the activity of FliA by directly binding to FliA.</text>
</comment>